<comment type="caution">
    <text evidence="2">The sequence shown here is derived from an EMBL/GenBank/DDBJ whole genome shotgun (WGS) entry which is preliminary data.</text>
</comment>
<sequence length="79" mass="8258">MTSTTTGWLLVLATVAAVDGGGQPRATVSQGVLAGHTLISRKGRQFSRIPGHPVRQATPRRVALQGQCAGASFQPHFPP</sequence>
<evidence type="ECO:0000256" key="1">
    <source>
        <dbReference type="SAM" id="SignalP"/>
    </source>
</evidence>
<keyword evidence="1" id="KW-0732">Signal</keyword>
<evidence type="ECO:0008006" key="4">
    <source>
        <dbReference type="Google" id="ProtNLM"/>
    </source>
</evidence>
<organism evidence="2 3">
    <name type="scientific">Dryococelus australis</name>
    <dbReference type="NCBI Taxonomy" id="614101"/>
    <lineage>
        <taxon>Eukaryota</taxon>
        <taxon>Metazoa</taxon>
        <taxon>Ecdysozoa</taxon>
        <taxon>Arthropoda</taxon>
        <taxon>Hexapoda</taxon>
        <taxon>Insecta</taxon>
        <taxon>Pterygota</taxon>
        <taxon>Neoptera</taxon>
        <taxon>Polyneoptera</taxon>
        <taxon>Phasmatodea</taxon>
        <taxon>Verophasmatodea</taxon>
        <taxon>Anareolatae</taxon>
        <taxon>Phasmatidae</taxon>
        <taxon>Eurycanthinae</taxon>
        <taxon>Dryococelus</taxon>
    </lineage>
</organism>
<evidence type="ECO:0000313" key="2">
    <source>
        <dbReference type="EMBL" id="KAJ8871579.1"/>
    </source>
</evidence>
<evidence type="ECO:0000313" key="3">
    <source>
        <dbReference type="Proteomes" id="UP001159363"/>
    </source>
</evidence>
<name>A0ABQ9GHV1_9NEOP</name>
<protein>
    <recommendedName>
        <fullName evidence="4">Secreted protein</fullName>
    </recommendedName>
</protein>
<feature type="signal peptide" evidence="1">
    <location>
        <begin position="1"/>
        <end position="20"/>
    </location>
</feature>
<feature type="chain" id="PRO_5047520700" description="Secreted protein" evidence="1">
    <location>
        <begin position="21"/>
        <end position="79"/>
    </location>
</feature>
<keyword evidence="3" id="KW-1185">Reference proteome</keyword>
<gene>
    <name evidence="2" type="ORF">PR048_027905</name>
</gene>
<accession>A0ABQ9GHV1</accession>
<dbReference type="Proteomes" id="UP001159363">
    <property type="component" value="Chromosome 11"/>
</dbReference>
<dbReference type="EMBL" id="JARBHB010000012">
    <property type="protein sequence ID" value="KAJ8871579.1"/>
    <property type="molecule type" value="Genomic_DNA"/>
</dbReference>
<proteinExistence type="predicted"/>
<reference evidence="2 3" key="1">
    <citation type="submission" date="2023-02" db="EMBL/GenBank/DDBJ databases">
        <title>LHISI_Scaffold_Assembly.</title>
        <authorList>
            <person name="Stuart O.P."/>
            <person name="Cleave R."/>
            <person name="Magrath M.J.L."/>
            <person name="Mikheyev A.S."/>
        </authorList>
    </citation>
    <scope>NUCLEOTIDE SEQUENCE [LARGE SCALE GENOMIC DNA]</scope>
    <source>
        <strain evidence="2">Daus_M_001</strain>
        <tissue evidence="2">Leg muscle</tissue>
    </source>
</reference>